<keyword evidence="5" id="KW-0598">Phosphotransferase system</keyword>
<reference evidence="11 12" key="1">
    <citation type="submission" date="2021-03" db="EMBL/GenBank/DDBJ databases">
        <title>Enterococcal diversity collection.</title>
        <authorList>
            <person name="Gilmore M.S."/>
            <person name="Schwartzman J."/>
            <person name="Van Tyne D."/>
            <person name="Martin M."/>
            <person name="Earl A.M."/>
            <person name="Manson A.L."/>
            <person name="Straub T."/>
            <person name="Salamzade R."/>
            <person name="Saavedra J."/>
            <person name="Lebreton F."/>
            <person name="Prichula J."/>
            <person name="Schaufler K."/>
            <person name="Gaca A."/>
            <person name="Sgardioli B."/>
            <person name="Wagenaar J."/>
            <person name="Strong T."/>
        </authorList>
    </citation>
    <scope>NUCLEOTIDE SEQUENCE [LARGE SCALE GENOMIC DNA]</scope>
    <source>
        <strain evidence="11 12">669A</strain>
    </source>
</reference>
<feature type="transmembrane region" description="Helical" evidence="9">
    <location>
        <begin position="12"/>
        <end position="31"/>
    </location>
</feature>
<evidence type="ECO:0000256" key="7">
    <source>
        <dbReference type="ARBA" id="ARBA00022989"/>
    </source>
</evidence>
<dbReference type="PANTHER" id="PTHR37324">
    <property type="entry name" value="PTS SYSTEM GALACTITOL-SPECIFIC EIIC COMPONENT"/>
    <property type="match status" value="1"/>
</dbReference>
<evidence type="ECO:0000256" key="4">
    <source>
        <dbReference type="ARBA" id="ARBA00022597"/>
    </source>
</evidence>
<evidence type="ECO:0000256" key="2">
    <source>
        <dbReference type="ARBA" id="ARBA00022448"/>
    </source>
</evidence>
<gene>
    <name evidence="11" type="ORF">JZO70_15890</name>
</gene>
<protein>
    <submittedName>
        <fullName evidence="11">PTS galactitol transporter subunit IIC</fullName>
    </submittedName>
</protein>
<evidence type="ECO:0000313" key="11">
    <source>
        <dbReference type="EMBL" id="MBO1307658.1"/>
    </source>
</evidence>
<keyword evidence="8 9" id="KW-0472">Membrane</keyword>
<feature type="transmembrane region" description="Helical" evidence="9">
    <location>
        <begin position="247"/>
        <end position="268"/>
    </location>
</feature>
<keyword evidence="4" id="KW-0762">Sugar transport</keyword>
<dbReference type="PANTHER" id="PTHR37324:SF2">
    <property type="entry name" value="PTS SYSTEM GALACTITOL-SPECIFIC EIIC COMPONENT"/>
    <property type="match status" value="1"/>
</dbReference>
<name>A0ABS3LDE8_9ENTE</name>
<dbReference type="InterPro" id="IPR013014">
    <property type="entry name" value="PTS_EIIC_2"/>
</dbReference>
<dbReference type="RefSeq" id="WP_207674650.1">
    <property type="nucleotide sequence ID" value="NZ_JAFREM010000025.1"/>
</dbReference>
<dbReference type="EMBL" id="JAFREM010000025">
    <property type="protein sequence ID" value="MBO1307658.1"/>
    <property type="molecule type" value="Genomic_DNA"/>
</dbReference>
<feature type="transmembrane region" description="Helical" evidence="9">
    <location>
        <begin position="38"/>
        <end position="60"/>
    </location>
</feature>
<evidence type="ECO:0000259" key="10">
    <source>
        <dbReference type="PROSITE" id="PS51104"/>
    </source>
</evidence>
<dbReference type="Proteomes" id="UP000664601">
    <property type="component" value="Unassembled WGS sequence"/>
</dbReference>
<evidence type="ECO:0000256" key="6">
    <source>
        <dbReference type="ARBA" id="ARBA00022692"/>
    </source>
</evidence>
<feature type="transmembrane region" description="Helical" evidence="9">
    <location>
        <begin position="415"/>
        <end position="434"/>
    </location>
</feature>
<feature type="transmembrane region" description="Helical" evidence="9">
    <location>
        <begin position="93"/>
        <end position="117"/>
    </location>
</feature>
<keyword evidence="6 9" id="KW-0812">Transmembrane</keyword>
<feature type="transmembrane region" description="Helical" evidence="9">
    <location>
        <begin position="178"/>
        <end position="199"/>
    </location>
</feature>
<feature type="domain" description="PTS EIIC type-2" evidence="10">
    <location>
        <begin position="8"/>
        <end position="434"/>
    </location>
</feature>
<dbReference type="PIRSF" id="PIRSF006304">
    <property type="entry name" value="GatC"/>
    <property type="match status" value="1"/>
</dbReference>
<keyword evidence="12" id="KW-1185">Reference proteome</keyword>
<evidence type="ECO:0000313" key="12">
    <source>
        <dbReference type="Proteomes" id="UP000664601"/>
    </source>
</evidence>
<dbReference type="PROSITE" id="PS51104">
    <property type="entry name" value="PTS_EIIC_TYPE_2"/>
    <property type="match status" value="1"/>
</dbReference>
<keyword evidence="2" id="KW-0813">Transport</keyword>
<keyword evidence="3" id="KW-1003">Cell membrane</keyword>
<dbReference type="Pfam" id="PF03611">
    <property type="entry name" value="EIIC-GAT"/>
    <property type="match status" value="1"/>
</dbReference>
<dbReference type="InterPro" id="IPR013853">
    <property type="entry name" value="EIIC-GAT"/>
</dbReference>
<evidence type="ECO:0000256" key="8">
    <source>
        <dbReference type="ARBA" id="ARBA00023136"/>
    </source>
</evidence>
<organism evidence="11 12">
    <name type="scientific">Candidatus Enterococcus moelleringii</name>
    <dbReference type="NCBI Taxonomy" id="2815325"/>
    <lineage>
        <taxon>Bacteria</taxon>
        <taxon>Bacillati</taxon>
        <taxon>Bacillota</taxon>
        <taxon>Bacilli</taxon>
        <taxon>Lactobacillales</taxon>
        <taxon>Enterococcaceae</taxon>
        <taxon>Enterococcus</taxon>
    </lineage>
</organism>
<accession>A0ABS3LDE8</accession>
<comment type="caution">
    <text evidence="11">The sequence shown here is derived from an EMBL/GenBank/DDBJ whole genome shotgun (WGS) entry which is preliminary data.</text>
</comment>
<evidence type="ECO:0000256" key="9">
    <source>
        <dbReference type="SAM" id="Phobius"/>
    </source>
</evidence>
<keyword evidence="7 9" id="KW-1133">Transmembrane helix</keyword>
<evidence type="ECO:0000256" key="1">
    <source>
        <dbReference type="ARBA" id="ARBA00004651"/>
    </source>
</evidence>
<feature type="transmembrane region" description="Helical" evidence="9">
    <location>
        <begin position="129"/>
        <end position="158"/>
    </location>
</feature>
<evidence type="ECO:0000256" key="3">
    <source>
        <dbReference type="ARBA" id="ARBA00022475"/>
    </source>
</evidence>
<feature type="transmembrane region" description="Helical" evidence="9">
    <location>
        <begin position="306"/>
        <end position="324"/>
    </location>
</feature>
<feature type="transmembrane region" description="Helical" evidence="9">
    <location>
        <begin position="220"/>
        <end position="241"/>
    </location>
</feature>
<comment type="subcellular location">
    <subcellularLocation>
        <location evidence="1">Cell membrane</location>
        <topology evidence="1">Multi-pass membrane protein</topology>
    </subcellularLocation>
</comment>
<sequence length="457" mass="49494">MELLQSIVNYVLDMGASVFVPLIMLVIALIAKMKFGEAFSSALTLGIAFVAMNLVIGFMMEYIGGAAESLAENTGVNLTAVDGGWPGMAAISWAWPFAFLMFPLQLGINILMLMFNLTKTLNVDMWNVWAKIFTAVMVSYISGSIIAGFIVAAIQIVVELKFGDCIGKRVEEITGIPGVTVPHFMALIAVIMYPLNRILDFIPIFNKEIDADFLKDKIGILGENHVMGAIIGLGLGLVSGYGVQGSLILAVQAGTALLLFPMISKLFAQALSPISDAISETMRKRFNGKEIFIGLDWPIIAGRSELWVAVTLTIPVFILMAIILPDNGVLPFAGIINLSFVIGAILLTKANLLRSVVLGIISTPIFLYAATYFAPYITQLATSTGAVAIESGKMLTWSSMGIPDFIFIFSKAAQLNWWAILLALVWLGLFVLLYRDIMKKDNVTAADETIAAEVEDV</sequence>
<proteinExistence type="predicted"/>
<dbReference type="InterPro" id="IPR004703">
    <property type="entry name" value="PTS_sugar-sp_permease"/>
</dbReference>
<feature type="transmembrane region" description="Helical" evidence="9">
    <location>
        <begin position="355"/>
        <end position="374"/>
    </location>
</feature>
<feature type="transmembrane region" description="Helical" evidence="9">
    <location>
        <begin position="330"/>
        <end position="348"/>
    </location>
</feature>
<evidence type="ECO:0000256" key="5">
    <source>
        <dbReference type="ARBA" id="ARBA00022683"/>
    </source>
</evidence>